<evidence type="ECO:0000256" key="6">
    <source>
        <dbReference type="PIRSR" id="PIRSR600175-1"/>
    </source>
</evidence>
<dbReference type="RefSeq" id="XP_009051800.1">
    <property type="nucleotide sequence ID" value="XM_009053552.1"/>
</dbReference>
<feature type="transmembrane region" description="Helical" evidence="10">
    <location>
        <begin position="551"/>
        <end position="574"/>
    </location>
</feature>
<dbReference type="InterPro" id="IPR000175">
    <property type="entry name" value="Na/ntran_symport"/>
</dbReference>
<evidence type="ECO:0000313" key="12">
    <source>
        <dbReference type="Proteomes" id="UP000030746"/>
    </source>
</evidence>
<feature type="binding site" evidence="6">
    <location>
        <position position="131"/>
    </location>
    <ligand>
        <name>Na(+)</name>
        <dbReference type="ChEBI" id="CHEBI:29101"/>
        <label>1</label>
    </ligand>
</feature>
<feature type="binding site" evidence="6">
    <location>
        <position position="127"/>
    </location>
    <ligand>
        <name>Na(+)</name>
        <dbReference type="ChEBI" id="CHEBI:29101"/>
        <label>1</label>
    </ligand>
</feature>
<keyword evidence="2 8" id="KW-0813">Transport</keyword>
<keyword evidence="5 10" id="KW-0472">Membrane</keyword>
<dbReference type="OMA" id="FFWTWMW"/>
<dbReference type="GO" id="GO:0005886">
    <property type="term" value="C:plasma membrane"/>
    <property type="evidence" value="ECO:0007669"/>
    <property type="project" value="TreeGrafter"/>
</dbReference>
<feature type="transmembrane region" description="Helical" evidence="10">
    <location>
        <begin position="147"/>
        <end position="169"/>
    </location>
</feature>
<dbReference type="PROSITE" id="PS00754">
    <property type="entry name" value="NA_NEUROTRAN_SYMP_2"/>
    <property type="match status" value="1"/>
</dbReference>
<keyword evidence="4 10" id="KW-1133">Transmembrane helix</keyword>
<name>V4AWQ3_LOTGI</name>
<protein>
    <recommendedName>
        <fullName evidence="8">Transporter</fullName>
    </recommendedName>
</protein>
<dbReference type="PROSITE" id="PS00610">
    <property type="entry name" value="NA_NEUROTRAN_SYMP_1"/>
    <property type="match status" value="1"/>
</dbReference>
<feature type="transmembrane region" description="Helical" evidence="10">
    <location>
        <begin position="519"/>
        <end position="545"/>
    </location>
</feature>
<gene>
    <name evidence="11" type="ORF">LOTGIDRAFT_153071</name>
</gene>
<evidence type="ECO:0000256" key="8">
    <source>
        <dbReference type="RuleBase" id="RU003732"/>
    </source>
</evidence>
<keyword evidence="3 8" id="KW-0812">Transmembrane</keyword>
<feature type="binding site" evidence="6">
    <location>
        <position position="124"/>
    </location>
    <ligand>
        <name>Na(+)</name>
        <dbReference type="ChEBI" id="CHEBI:29101"/>
        <label>1</label>
    </ligand>
</feature>
<reference evidence="11 12" key="1">
    <citation type="journal article" date="2013" name="Nature">
        <title>Insights into bilaterian evolution from three spiralian genomes.</title>
        <authorList>
            <person name="Simakov O."/>
            <person name="Marletaz F."/>
            <person name="Cho S.J."/>
            <person name="Edsinger-Gonzales E."/>
            <person name="Havlak P."/>
            <person name="Hellsten U."/>
            <person name="Kuo D.H."/>
            <person name="Larsson T."/>
            <person name="Lv J."/>
            <person name="Arendt D."/>
            <person name="Savage R."/>
            <person name="Osoegawa K."/>
            <person name="de Jong P."/>
            <person name="Grimwood J."/>
            <person name="Chapman J.A."/>
            <person name="Shapiro H."/>
            <person name="Aerts A."/>
            <person name="Otillar R.P."/>
            <person name="Terry A.Y."/>
            <person name="Boore J.L."/>
            <person name="Grigoriev I.V."/>
            <person name="Lindberg D.R."/>
            <person name="Seaver E.C."/>
            <person name="Weisblat D.A."/>
            <person name="Putnam N.H."/>
            <person name="Rokhsar D.S."/>
        </authorList>
    </citation>
    <scope>NUCLEOTIDE SEQUENCE [LARGE SCALE GENOMIC DNA]</scope>
</reference>
<dbReference type="GO" id="GO:0046872">
    <property type="term" value="F:metal ion binding"/>
    <property type="evidence" value="ECO:0007669"/>
    <property type="project" value="UniProtKB-KW"/>
</dbReference>
<dbReference type="GO" id="GO:0015375">
    <property type="term" value="F:glycine:sodium symporter activity"/>
    <property type="evidence" value="ECO:0007669"/>
    <property type="project" value="TreeGrafter"/>
</dbReference>
<feature type="transmembrane region" description="Helical" evidence="10">
    <location>
        <begin position="383"/>
        <end position="408"/>
    </location>
</feature>
<evidence type="ECO:0000256" key="2">
    <source>
        <dbReference type="ARBA" id="ARBA00022448"/>
    </source>
</evidence>
<dbReference type="EMBL" id="KB201304">
    <property type="protein sequence ID" value="ESO97961.1"/>
    <property type="molecule type" value="Genomic_DNA"/>
</dbReference>
<feature type="transmembrane region" description="Helical" evidence="10">
    <location>
        <begin position="479"/>
        <end position="499"/>
    </location>
</feature>
<accession>V4AWQ3</accession>
<dbReference type="InterPro" id="IPR037272">
    <property type="entry name" value="SNS_sf"/>
</dbReference>
<sequence>MERNNEEYIINQPNRYNNELRRRSVPDSPLAYAGPVNKERGTEKYTDPAAAASGIEKTGAWFKAEFPEATLHIEEINPNESLAQDVSSTAVLTPLDDDLVGNVEDPGDRGNWTGRFDFLMSLLGYSVGLGNVWRFPYLAYSNGGGAFLFPFVLMLLLVGLPMMFMELALGQFAALGPATVFGRMCPLLHGLGYGMVAVTSLVGLYYTVIIAWAVLYMFTSFTSELPWERCHNPWATPNCYSLKDAGDCAARNGSVYYQSTCFNSSYAEENNLYNITESQNHTSRTAPAQDFFERHILEISEGIHDIGALKWQIVLCLLFAWLLTFVALSKGVKSVGKVVYFTALFPYFVLTILFFRGVTLPGAKDGIIYYLTPDFEQLKMAKTWVAAAVQIFFALSPAWGGLITLSSYNKFHNDCYKDALIVSISNISTSIFAGFVIFSIVGYLAQELGMPVDKVVEQGPGLAFIVFPDVVTRLPVSPLWSFLFFFMLITLGMGSEFALLETVMTAVQDTYPQLRSKKVYVVMIVSILGFAGGLIICSQGGMYVLQLMDTYAASWSVFLMAILECVLIAWIYGADRFLQDIEQMIGVKNRHWHNFFKLFWKYLTPGTLLFLLFFNWIQYSPMEYAGKKYPMWADGIGWAMAFIPVILVVGIAINHILKAEGSLLQRLKTLIRPSDKWGPAHKVPKFDLTDPEGQRKILTSNAAFSASSPFETQI</sequence>
<dbReference type="Proteomes" id="UP000030746">
    <property type="component" value="Unassembled WGS sequence"/>
</dbReference>
<evidence type="ECO:0000313" key="11">
    <source>
        <dbReference type="EMBL" id="ESO97961.1"/>
    </source>
</evidence>
<keyword evidence="8" id="KW-0769">Symport</keyword>
<dbReference type="Pfam" id="PF00209">
    <property type="entry name" value="SNF"/>
    <property type="match status" value="1"/>
</dbReference>
<feature type="transmembrane region" description="Helical" evidence="10">
    <location>
        <begin position="340"/>
        <end position="363"/>
    </location>
</feature>
<feature type="region of interest" description="Disordered" evidence="9">
    <location>
        <begin position="20"/>
        <end position="41"/>
    </location>
</feature>
<dbReference type="PROSITE" id="PS50267">
    <property type="entry name" value="NA_NEUROTRAN_SYMP_3"/>
    <property type="match status" value="1"/>
</dbReference>
<evidence type="ECO:0000256" key="3">
    <source>
        <dbReference type="ARBA" id="ARBA00022692"/>
    </source>
</evidence>
<dbReference type="CTD" id="20235856"/>
<organism evidence="11 12">
    <name type="scientific">Lottia gigantea</name>
    <name type="common">Giant owl limpet</name>
    <dbReference type="NCBI Taxonomy" id="225164"/>
    <lineage>
        <taxon>Eukaryota</taxon>
        <taxon>Metazoa</taxon>
        <taxon>Spiralia</taxon>
        <taxon>Lophotrochozoa</taxon>
        <taxon>Mollusca</taxon>
        <taxon>Gastropoda</taxon>
        <taxon>Patellogastropoda</taxon>
        <taxon>Lottioidea</taxon>
        <taxon>Lottiidae</taxon>
        <taxon>Lottia</taxon>
    </lineage>
</organism>
<feature type="transmembrane region" description="Helical" evidence="10">
    <location>
        <begin position="190"/>
        <end position="218"/>
    </location>
</feature>
<evidence type="ECO:0000256" key="4">
    <source>
        <dbReference type="ARBA" id="ARBA00022989"/>
    </source>
</evidence>
<feature type="binding site" evidence="6">
    <location>
        <position position="426"/>
    </location>
    <ligand>
        <name>Na(+)</name>
        <dbReference type="ChEBI" id="CHEBI:29101"/>
        <label>1</label>
    </ligand>
</feature>
<feature type="transmembrane region" description="Helical" evidence="10">
    <location>
        <begin position="118"/>
        <end position="135"/>
    </location>
</feature>
<dbReference type="AlphaFoldDB" id="V4AWQ3"/>
<feature type="transmembrane region" description="Helical" evidence="10">
    <location>
        <begin position="309"/>
        <end position="328"/>
    </location>
</feature>
<dbReference type="PRINTS" id="PR00176">
    <property type="entry name" value="NANEUSMPORT"/>
</dbReference>
<feature type="binding site" evidence="6">
    <location>
        <position position="491"/>
    </location>
    <ligand>
        <name>Na(+)</name>
        <dbReference type="ChEBI" id="CHEBI:29101"/>
        <label>1</label>
    </ligand>
</feature>
<comment type="similarity">
    <text evidence="8">Belongs to the sodium:neurotransmitter symporter (SNF) (TC 2.A.22) family.</text>
</comment>
<feature type="transmembrane region" description="Helical" evidence="10">
    <location>
        <begin position="420"/>
        <end position="445"/>
    </location>
</feature>
<keyword evidence="7" id="KW-1015">Disulfide bond</keyword>
<feature type="binding site" evidence="6">
    <location>
        <position position="495"/>
    </location>
    <ligand>
        <name>Na(+)</name>
        <dbReference type="ChEBI" id="CHEBI:29101"/>
        <label>1</label>
    </ligand>
</feature>
<keyword evidence="6" id="KW-0915">Sodium</keyword>
<evidence type="ECO:0000256" key="1">
    <source>
        <dbReference type="ARBA" id="ARBA00004141"/>
    </source>
</evidence>
<dbReference type="GeneID" id="20235856"/>
<evidence type="ECO:0000256" key="7">
    <source>
        <dbReference type="PIRSR" id="PIRSR600175-2"/>
    </source>
</evidence>
<dbReference type="PANTHER" id="PTHR11616:SF313">
    <property type="entry name" value="TRANSPORTER"/>
    <property type="match status" value="1"/>
</dbReference>
<evidence type="ECO:0000256" key="9">
    <source>
        <dbReference type="SAM" id="MobiDB-lite"/>
    </source>
</evidence>
<dbReference type="PANTHER" id="PTHR11616">
    <property type="entry name" value="SODIUM/CHLORIDE DEPENDENT TRANSPORTER"/>
    <property type="match status" value="1"/>
</dbReference>
<keyword evidence="6" id="KW-0479">Metal-binding</keyword>
<feature type="disulfide bond" evidence="7">
    <location>
        <begin position="230"/>
        <end position="239"/>
    </location>
</feature>
<evidence type="ECO:0000256" key="5">
    <source>
        <dbReference type="ARBA" id="ARBA00023136"/>
    </source>
</evidence>
<feature type="transmembrane region" description="Helical" evidence="10">
    <location>
        <begin position="636"/>
        <end position="657"/>
    </location>
</feature>
<dbReference type="SUPFAM" id="SSF161070">
    <property type="entry name" value="SNF-like"/>
    <property type="match status" value="1"/>
</dbReference>
<keyword evidence="12" id="KW-1185">Reference proteome</keyword>
<dbReference type="KEGG" id="lgi:LOTGIDRAFT_153071"/>
<comment type="subcellular location">
    <subcellularLocation>
        <location evidence="1">Membrane</location>
        <topology evidence="1">Multi-pass membrane protein</topology>
    </subcellularLocation>
</comment>
<proteinExistence type="inferred from homology"/>
<dbReference type="HOGENOM" id="CLU_006855_9_5_1"/>
<dbReference type="OrthoDB" id="6581954at2759"/>
<feature type="transmembrane region" description="Helical" evidence="10">
    <location>
        <begin position="595"/>
        <end position="616"/>
    </location>
</feature>
<evidence type="ECO:0000256" key="10">
    <source>
        <dbReference type="SAM" id="Phobius"/>
    </source>
</evidence>